<dbReference type="NCBIfam" id="TIGR01557">
    <property type="entry name" value="myb_SHAQKYF"/>
    <property type="match status" value="1"/>
</dbReference>
<dbReference type="SMART" id="SM00717">
    <property type="entry name" value="SANT"/>
    <property type="match status" value="1"/>
</dbReference>
<comment type="caution">
    <text evidence="10">The sequence shown here is derived from an EMBL/GenBank/DDBJ whole genome shotgun (WGS) entry which is preliminary data.</text>
</comment>
<dbReference type="Proteomes" id="UP001341840">
    <property type="component" value="Unassembled WGS sequence"/>
</dbReference>
<feature type="region of interest" description="Disordered" evidence="6">
    <location>
        <begin position="133"/>
        <end position="156"/>
    </location>
</feature>
<keyword evidence="3" id="KW-0238">DNA-binding</keyword>
<evidence type="ECO:0000259" key="7">
    <source>
        <dbReference type="PROSITE" id="PS50090"/>
    </source>
</evidence>
<evidence type="ECO:0000256" key="1">
    <source>
        <dbReference type="ARBA" id="ARBA00004123"/>
    </source>
</evidence>
<feature type="domain" description="SANT" evidence="8">
    <location>
        <begin position="153"/>
        <end position="206"/>
    </location>
</feature>
<protein>
    <submittedName>
        <fullName evidence="10">Uncharacterized protein</fullName>
    </submittedName>
</protein>
<reference evidence="10 11" key="1">
    <citation type="journal article" date="2023" name="Plants (Basel)">
        <title>Bridging the Gap: Combining Genomics and Transcriptomics Approaches to Understand Stylosanthes scabra, an Orphan Legume from the Brazilian Caatinga.</title>
        <authorList>
            <person name="Ferreira-Neto J.R.C."/>
            <person name="da Silva M.D."/>
            <person name="Binneck E."/>
            <person name="de Melo N.F."/>
            <person name="da Silva R.H."/>
            <person name="de Melo A.L.T.M."/>
            <person name="Pandolfi V."/>
            <person name="Bustamante F.O."/>
            <person name="Brasileiro-Vidal A.C."/>
            <person name="Benko-Iseppon A.M."/>
        </authorList>
    </citation>
    <scope>NUCLEOTIDE SEQUENCE [LARGE SCALE GENOMIC DNA]</scope>
    <source>
        <tissue evidence="10">Leaves</tissue>
    </source>
</reference>
<dbReference type="Gene3D" id="1.10.10.60">
    <property type="entry name" value="Homeodomain-like"/>
    <property type="match status" value="1"/>
</dbReference>
<dbReference type="InterPro" id="IPR017884">
    <property type="entry name" value="SANT_dom"/>
</dbReference>
<sequence>MGATSSPFSTSVILNTPRTTISKILFSLSHSFSLSPFSTESLTRLVRNHRFRPDSTQSARSNNMSSTFAAAADSSISGDADSPSAGEIMLFGVRVVVDSMRKSVSMNNLSQYVHPQDDSNNNIKDAAVSAAGYASADDAAPHNSGKNRERERKRGVPWTEEEHKLFLVGLQKVGKGDWRGISRNYVKTRTPTQVASHAQKYFLRRSNLNRRRRRSSLFDITTDSVSSIPMEEEQIQNGDSVSHSQPLCPAAPESSNTNGFPMVPPVYPLGIGAGVISSVQAGNPMEELTLGQGNMELNAQTKLMRRVPGPKASTVTDVGPGASSTLDQPTLSLGLSFTSDQRQTPSRHSAFHSVISVA</sequence>
<keyword evidence="2" id="KW-0805">Transcription regulation</keyword>
<dbReference type="PROSITE" id="PS51293">
    <property type="entry name" value="SANT"/>
    <property type="match status" value="1"/>
</dbReference>
<keyword evidence="4" id="KW-0804">Transcription</keyword>
<dbReference type="InterPro" id="IPR009057">
    <property type="entry name" value="Homeodomain-like_sf"/>
</dbReference>
<dbReference type="PROSITE" id="PS51294">
    <property type="entry name" value="HTH_MYB"/>
    <property type="match status" value="1"/>
</dbReference>
<dbReference type="Pfam" id="PF00249">
    <property type="entry name" value="Myb_DNA-binding"/>
    <property type="match status" value="1"/>
</dbReference>
<comment type="subcellular location">
    <subcellularLocation>
        <location evidence="1">Nucleus</location>
    </subcellularLocation>
</comment>
<organism evidence="10 11">
    <name type="scientific">Stylosanthes scabra</name>
    <dbReference type="NCBI Taxonomy" id="79078"/>
    <lineage>
        <taxon>Eukaryota</taxon>
        <taxon>Viridiplantae</taxon>
        <taxon>Streptophyta</taxon>
        <taxon>Embryophyta</taxon>
        <taxon>Tracheophyta</taxon>
        <taxon>Spermatophyta</taxon>
        <taxon>Magnoliopsida</taxon>
        <taxon>eudicotyledons</taxon>
        <taxon>Gunneridae</taxon>
        <taxon>Pentapetalae</taxon>
        <taxon>rosids</taxon>
        <taxon>fabids</taxon>
        <taxon>Fabales</taxon>
        <taxon>Fabaceae</taxon>
        <taxon>Papilionoideae</taxon>
        <taxon>50 kb inversion clade</taxon>
        <taxon>dalbergioids sensu lato</taxon>
        <taxon>Dalbergieae</taxon>
        <taxon>Pterocarpus clade</taxon>
        <taxon>Stylosanthes</taxon>
    </lineage>
</organism>
<keyword evidence="11" id="KW-1185">Reference proteome</keyword>
<feature type="domain" description="HTH myb-type" evidence="9">
    <location>
        <begin position="150"/>
        <end position="206"/>
    </location>
</feature>
<evidence type="ECO:0000313" key="10">
    <source>
        <dbReference type="EMBL" id="MED6125600.1"/>
    </source>
</evidence>
<evidence type="ECO:0000259" key="9">
    <source>
        <dbReference type="PROSITE" id="PS51294"/>
    </source>
</evidence>
<name>A0ABU6RNX9_9FABA</name>
<dbReference type="InterPro" id="IPR017930">
    <property type="entry name" value="Myb_dom"/>
</dbReference>
<dbReference type="EMBL" id="JASCZI010030991">
    <property type="protein sequence ID" value="MED6125600.1"/>
    <property type="molecule type" value="Genomic_DNA"/>
</dbReference>
<keyword evidence="5" id="KW-0539">Nucleus</keyword>
<dbReference type="PANTHER" id="PTHR44191:SF84">
    <property type="entry name" value="F25A4.19 PROTEIN"/>
    <property type="match status" value="1"/>
</dbReference>
<feature type="compositionally biased region" description="Basic and acidic residues" evidence="6">
    <location>
        <begin position="146"/>
        <end position="156"/>
    </location>
</feature>
<dbReference type="SUPFAM" id="SSF46689">
    <property type="entry name" value="Homeodomain-like"/>
    <property type="match status" value="1"/>
</dbReference>
<dbReference type="CDD" id="cd00167">
    <property type="entry name" value="SANT"/>
    <property type="match status" value="1"/>
</dbReference>
<dbReference type="InterPro" id="IPR001005">
    <property type="entry name" value="SANT/Myb"/>
</dbReference>
<evidence type="ECO:0000256" key="4">
    <source>
        <dbReference type="ARBA" id="ARBA00023163"/>
    </source>
</evidence>
<dbReference type="InterPro" id="IPR052245">
    <property type="entry name" value="Plant_Stress_Dev_TF"/>
</dbReference>
<dbReference type="PROSITE" id="PS50090">
    <property type="entry name" value="MYB_LIKE"/>
    <property type="match status" value="1"/>
</dbReference>
<dbReference type="PANTHER" id="PTHR44191">
    <property type="entry name" value="TRANSCRIPTION FACTOR KUA1"/>
    <property type="match status" value="1"/>
</dbReference>
<gene>
    <name evidence="10" type="ORF">PIB30_070120</name>
</gene>
<evidence type="ECO:0000259" key="8">
    <source>
        <dbReference type="PROSITE" id="PS51293"/>
    </source>
</evidence>
<dbReference type="InterPro" id="IPR006447">
    <property type="entry name" value="Myb_dom_plants"/>
</dbReference>
<evidence type="ECO:0000256" key="3">
    <source>
        <dbReference type="ARBA" id="ARBA00023125"/>
    </source>
</evidence>
<evidence type="ECO:0000256" key="5">
    <source>
        <dbReference type="ARBA" id="ARBA00023242"/>
    </source>
</evidence>
<proteinExistence type="predicted"/>
<feature type="domain" description="Myb-like" evidence="7">
    <location>
        <begin position="150"/>
        <end position="202"/>
    </location>
</feature>
<feature type="region of interest" description="Disordered" evidence="6">
    <location>
        <begin position="237"/>
        <end position="256"/>
    </location>
</feature>
<evidence type="ECO:0000313" key="11">
    <source>
        <dbReference type="Proteomes" id="UP001341840"/>
    </source>
</evidence>
<evidence type="ECO:0000256" key="6">
    <source>
        <dbReference type="SAM" id="MobiDB-lite"/>
    </source>
</evidence>
<evidence type="ECO:0000256" key="2">
    <source>
        <dbReference type="ARBA" id="ARBA00023015"/>
    </source>
</evidence>
<accession>A0ABU6RNX9</accession>